<evidence type="ECO:0000256" key="13">
    <source>
        <dbReference type="HAMAP-Rule" id="MF_00409"/>
    </source>
</evidence>
<dbReference type="InterPro" id="IPR003758">
    <property type="entry name" value="LpxK"/>
</dbReference>
<evidence type="ECO:0000256" key="6">
    <source>
        <dbReference type="ARBA" id="ARBA00022556"/>
    </source>
</evidence>
<protein>
    <recommendedName>
        <fullName evidence="4 13">Tetraacyldisaccharide 4'-kinase</fullName>
        <ecNumber evidence="3 13">2.7.1.130</ecNumber>
    </recommendedName>
    <alternativeName>
        <fullName evidence="12 13">Lipid A 4'-kinase</fullName>
    </alternativeName>
</protein>
<dbReference type="RefSeq" id="WP_380803517.1">
    <property type="nucleotide sequence ID" value="NZ_JBHUIV010000018.1"/>
</dbReference>
<dbReference type="NCBIfam" id="TIGR00682">
    <property type="entry name" value="lpxK"/>
    <property type="match status" value="1"/>
</dbReference>
<reference evidence="15" key="1">
    <citation type="journal article" date="2019" name="Int. J. Syst. Evol. Microbiol.">
        <title>The Global Catalogue of Microorganisms (GCM) 10K type strain sequencing project: providing services to taxonomists for standard genome sequencing and annotation.</title>
        <authorList>
            <consortium name="The Broad Institute Genomics Platform"/>
            <consortium name="The Broad Institute Genome Sequencing Center for Infectious Disease"/>
            <person name="Wu L."/>
            <person name="Ma J."/>
        </authorList>
    </citation>
    <scope>NUCLEOTIDE SEQUENCE [LARGE SCALE GENOMIC DNA]</scope>
    <source>
        <strain evidence="15">KCTC 19812</strain>
    </source>
</reference>
<evidence type="ECO:0000256" key="11">
    <source>
        <dbReference type="ARBA" id="ARBA00023098"/>
    </source>
</evidence>
<sequence>MPWYDPLLYPFALIYDEVTKIRNKKFDTGQKKSVSFTVPTIVVGNLNLGGSGKTPMVEFLIDMFQDEHDVATLSRGYGRKTKGFLLAKPELGPSEMGDEPYQIYFKFGNKVTVAVGEKRVLAIPKILLEKPKTDLIILDDAFQHRYVKGDFYILLTTFQKPFFTDKVLPLGTLRENAKGAIRADVIIVTKTPVNAGEEIKKEFRNSIKKITDTKVIFAGIRYGEPYPINPNQVHSFSKVVLVSGIANDKLFIEEAQRYFQVLEIFSFGDHHNYTVKDIEKISESVKKHQDCMVLTTEKDSVKLKNKAFRLYLSEIPIFALPIKIHMDKEDSHHLKQRIKSVIKEKAYFGEV</sequence>
<comment type="function">
    <text evidence="1 13">Transfers the gamma-phosphate of ATP to the 4'-position of a tetraacyldisaccharide 1-phosphate intermediate (termed DS-1-P) to form tetraacyldisaccharide 1,4'-bis-phosphate (lipid IVA).</text>
</comment>
<evidence type="ECO:0000256" key="5">
    <source>
        <dbReference type="ARBA" id="ARBA00022516"/>
    </source>
</evidence>
<name>A0ABW5B8P7_9BACT</name>
<comment type="similarity">
    <text evidence="13">Belongs to the LpxK family.</text>
</comment>
<keyword evidence="11 13" id="KW-0443">Lipid metabolism</keyword>
<keyword evidence="9 13" id="KW-0418">Kinase</keyword>
<evidence type="ECO:0000256" key="8">
    <source>
        <dbReference type="ARBA" id="ARBA00022741"/>
    </source>
</evidence>
<evidence type="ECO:0000256" key="3">
    <source>
        <dbReference type="ARBA" id="ARBA00012071"/>
    </source>
</evidence>
<comment type="pathway">
    <text evidence="2 13">Glycolipid biosynthesis; lipid IV(A) biosynthesis; lipid IV(A) from (3R)-3-hydroxytetradecanoyl-[acyl-carrier-protein] and UDP-N-acetyl-alpha-D-glucosamine: step 6/6.</text>
</comment>
<dbReference type="Pfam" id="PF02606">
    <property type="entry name" value="LpxK"/>
    <property type="match status" value="1"/>
</dbReference>
<keyword evidence="8 13" id="KW-0547">Nucleotide-binding</keyword>
<evidence type="ECO:0000313" key="14">
    <source>
        <dbReference type="EMBL" id="MFD2202513.1"/>
    </source>
</evidence>
<proteinExistence type="inferred from homology"/>
<evidence type="ECO:0000256" key="2">
    <source>
        <dbReference type="ARBA" id="ARBA00004870"/>
    </source>
</evidence>
<keyword evidence="7 13" id="KW-0808">Transferase</keyword>
<dbReference type="PANTHER" id="PTHR42724">
    <property type="entry name" value="TETRAACYLDISACCHARIDE 4'-KINASE"/>
    <property type="match status" value="1"/>
</dbReference>
<evidence type="ECO:0000256" key="7">
    <source>
        <dbReference type="ARBA" id="ARBA00022679"/>
    </source>
</evidence>
<evidence type="ECO:0000256" key="12">
    <source>
        <dbReference type="ARBA" id="ARBA00029757"/>
    </source>
</evidence>
<keyword evidence="5 13" id="KW-0444">Lipid biosynthesis</keyword>
<evidence type="ECO:0000256" key="9">
    <source>
        <dbReference type="ARBA" id="ARBA00022777"/>
    </source>
</evidence>
<evidence type="ECO:0000256" key="4">
    <source>
        <dbReference type="ARBA" id="ARBA00016436"/>
    </source>
</evidence>
<keyword evidence="6 13" id="KW-0441">Lipid A biosynthesis</keyword>
<organism evidence="14 15">
    <name type="scientific">Shivajiella indica</name>
    <dbReference type="NCBI Taxonomy" id="872115"/>
    <lineage>
        <taxon>Bacteria</taxon>
        <taxon>Pseudomonadati</taxon>
        <taxon>Bacteroidota</taxon>
        <taxon>Cytophagia</taxon>
        <taxon>Cytophagales</taxon>
        <taxon>Cyclobacteriaceae</taxon>
        <taxon>Shivajiella</taxon>
    </lineage>
</organism>
<dbReference type="GO" id="GO:0009029">
    <property type="term" value="F:lipid-A 4'-kinase activity"/>
    <property type="evidence" value="ECO:0007669"/>
    <property type="project" value="UniProtKB-EC"/>
</dbReference>
<comment type="caution">
    <text evidence="14">The sequence shown here is derived from an EMBL/GenBank/DDBJ whole genome shotgun (WGS) entry which is preliminary data.</text>
</comment>
<feature type="binding site" evidence="13">
    <location>
        <begin position="47"/>
        <end position="54"/>
    </location>
    <ligand>
        <name>ATP</name>
        <dbReference type="ChEBI" id="CHEBI:30616"/>
    </ligand>
</feature>
<comment type="catalytic activity">
    <reaction evidence="13">
        <text>a lipid A disaccharide + ATP = a lipid IVA + ADP + H(+)</text>
        <dbReference type="Rhea" id="RHEA:67840"/>
        <dbReference type="ChEBI" id="CHEBI:15378"/>
        <dbReference type="ChEBI" id="CHEBI:30616"/>
        <dbReference type="ChEBI" id="CHEBI:176343"/>
        <dbReference type="ChEBI" id="CHEBI:176425"/>
        <dbReference type="ChEBI" id="CHEBI:456216"/>
        <dbReference type="EC" id="2.7.1.130"/>
    </reaction>
</comment>
<evidence type="ECO:0000256" key="1">
    <source>
        <dbReference type="ARBA" id="ARBA00002274"/>
    </source>
</evidence>
<dbReference type="Proteomes" id="UP001597414">
    <property type="component" value="Unassembled WGS sequence"/>
</dbReference>
<dbReference type="PANTHER" id="PTHR42724:SF1">
    <property type="entry name" value="TETRAACYLDISACCHARIDE 4'-KINASE, MITOCHONDRIAL-RELATED"/>
    <property type="match status" value="1"/>
</dbReference>
<evidence type="ECO:0000313" key="15">
    <source>
        <dbReference type="Proteomes" id="UP001597414"/>
    </source>
</evidence>
<dbReference type="InterPro" id="IPR027417">
    <property type="entry name" value="P-loop_NTPase"/>
</dbReference>
<gene>
    <name evidence="13 14" type="primary">lpxK</name>
    <name evidence="14" type="ORF">ACFSKV_13135</name>
</gene>
<dbReference type="SUPFAM" id="SSF52540">
    <property type="entry name" value="P-loop containing nucleoside triphosphate hydrolases"/>
    <property type="match status" value="1"/>
</dbReference>
<keyword evidence="15" id="KW-1185">Reference proteome</keyword>
<dbReference type="EMBL" id="JBHUIV010000018">
    <property type="protein sequence ID" value="MFD2202513.1"/>
    <property type="molecule type" value="Genomic_DNA"/>
</dbReference>
<dbReference type="EC" id="2.7.1.130" evidence="3 13"/>
<accession>A0ABW5B8P7</accession>
<evidence type="ECO:0000256" key="10">
    <source>
        <dbReference type="ARBA" id="ARBA00022840"/>
    </source>
</evidence>
<keyword evidence="10 13" id="KW-0067">ATP-binding</keyword>
<dbReference type="HAMAP" id="MF_00409">
    <property type="entry name" value="LpxK"/>
    <property type="match status" value="1"/>
</dbReference>